<organism evidence="1 2">
    <name type="scientific">Sistotremastrum niveocremeum HHB9708</name>
    <dbReference type="NCBI Taxonomy" id="1314777"/>
    <lineage>
        <taxon>Eukaryota</taxon>
        <taxon>Fungi</taxon>
        <taxon>Dikarya</taxon>
        <taxon>Basidiomycota</taxon>
        <taxon>Agaricomycotina</taxon>
        <taxon>Agaricomycetes</taxon>
        <taxon>Sistotremastrales</taxon>
        <taxon>Sistotremastraceae</taxon>
        <taxon>Sertulicium</taxon>
        <taxon>Sertulicium niveocremeum</taxon>
    </lineage>
</organism>
<name>A0A164RAW0_9AGAM</name>
<proteinExistence type="predicted"/>
<gene>
    <name evidence="1" type="ORF">SISNIDRAFT_468480</name>
</gene>
<dbReference type="AlphaFoldDB" id="A0A164RAW0"/>
<dbReference type="SUPFAM" id="SSF52047">
    <property type="entry name" value="RNI-like"/>
    <property type="match status" value="1"/>
</dbReference>
<keyword evidence="2" id="KW-1185">Reference proteome</keyword>
<evidence type="ECO:0008006" key="3">
    <source>
        <dbReference type="Google" id="ProtNLM"/>
    </source>
</evidence>
<accession>A0A164RAW0</accession>
<sequence length="474" mass="53042">MLDGLPNEVVAEILETYVAQILNPIPGTLPKLNHKEKMQAIMRVALINQRIRDIALSRPAIWRTIYLHVRPQIVELFFERSHQEQILLYLDLCYGGSHAENQTEERERQTTFLRTNMPAFQHLGIRLRNVEGAEAVSEALQTPAPNLQSLDFDFSTQDMPCHTNLFAHSAPNLQTAKLFSKVPWHLSPFPSLSAVSARIGQRNCRKILSTLLSLPGLETINLTGNVEPGDVPLDPPPHPAVFASCRRLKLEKFEANCVLRLLPQLRLPALTSLHIHEGPTALETPTVPMTIFTTTITDTLISLPGPRILPSSISISIHPRRLIIETNGTPSIRYLCDWRIAGYTPGPLDPLIFNAVSALCTALSTIPNVNVSELSILYNIRDNFPERTALSCMDIEFIFYRVMEAYPQINRLHLSGNVEKLVRYLCADPDLLSSQPRLELVPDLTSAVTLVPNLVYLEAITGCEIQVLPRHPLA</sequence>
<reference evidence="1 2" key="1">
    <citation type="journal article" date="2016" name="Mol. Biol. Evol.">
        <title>Comparative Genomics of Early-Diverging Mushroom-Forming Fungi Provides Insights into the Origins of Lignocellulose Decay Capabilities.</title>
        <authorList>
            <person name="Nagy L.G."/>
            <person name="Riley R."/>
            <person name="Tritt A."/>
            <person name="Adam C."/>
            <person name="Daum C."/>
            <person name="Floudas D."/>
            <person name="Sun H."/>
            <person name="Yadav J.S."/>
            <person name="Pangilinan J."/>
            <person name="Larsson K.H."/>
            <person name="Matsuura K."/>
            <person name="Barry K."/>
            <person name="Labutti K."/>
            <person name="Kuo R."/>
            <person name="Ohm R.A."/>
            <person name="Bhattacharya S.S."/>
            <person name="Shirouzu T."/>
            <person name="Yoshinaga Y."/>
            <person name="Martin F.M."/>
            <person name="Grigoriev I.V."/>
            <person name="Hibbett D.S."/>
        </authorList>
    </citation>
    <scope>NUCLEOTIDE SEQUENCE [LARGE SCALE GENOMIC DNA]</scope>
    <source>
        <strain evidence="1 2">HHB9708</strain>
    </source>
</reference>
<protein>
    <recommendedName>
        <fullName evidence="3">F-box domain-containing protein</fullName>
    </recommendedName>
</protein>
<dbReference type="EMBL" id="KV419421">
    <property type="protein sequence ID" value="KZS90402.1"/>
    <property type="molecule type" value="Genomic_DNA"/>
</dbReference>
<evidence type="ECO:0000313" key="2">
    <source>
        <dbReference type="Proteomes" id="UP000076722"/>
    </source>
</evidence>
<dbReference type="Proteomes" id="UP000076722">
    <property type="component" value="Unassembled WGS sequence"/>
</dbReference>
<evidence type="ECO:0000313" key="1">
    <source>
        <dbReference type="EMBL" id="KZS90402.1"/>
    </source>
</evidence>